<dbReference type="Pfam" id="PF02706">
    <property type="entry name" value="Wzz"/>
    <property type="match status" value="1"/>
</dbReference>
<feature type="domain" description="Polysaccharide chain length determinant N-terminal" evidence="8">
    <location>
        <begin position="2"/>
        <end position="89"/>
    </location>
</feature>
<gene>
    <name evidence="10" type="ORF">KH142_05060</name>
</gene>
<dbReference type="GO" id="GO:0005886">
    <property type="term" value="C:plasma membrane"/>
    <property type="evidence" value="ECO:0007669"/>
    <property type="project" value="UniProtKB-SubCell"/>
</dbReference>
<evidence type="ECO:0000259" key="9">
    <source>
        <dbReference type="Pfam" id="PF13807"/>
    </source>
</evidence>
<protein>
    <submittedName>
        <fullName evidence="10">Lipopolysaccharide biosynthesis protein</fullName>
    </submittedName>
</protein>
<dbReference type="InterPro" id="IPR003856">
    <property type="entry name" value="LPS_length_determ_N"/>
</dbReference>
<keyword evidence="3" id="KW-1003">Cell membrane</keyword>
<organism evidence="10 11">
    <name type="scientific">Slackia piriformis</name>
    <dbReference type="NCBI Taxonomy" id="626934"/>
    <lineage>
        <taxon>Bacteria</taxon>
        <taxon>Bacillati</taxon>
        <taxon>Actinomycetota</taxon>
        <taxon>Coriobacteriia</taxon>
        <taxon>Eggerthellales</taxon>
        <taxon>Eggerthellaceae</taxon>
        <taxon>Slackia</taxon>
    </lineage>
</organism>
<dbReference type="GO" id="GO:0004713">
    <property type="term" value="F:protein tyrosine kinase activity"/>
    <property type="evidence" value="ECO:0007669"/>
    <property type="project" value="TreeGrafter"/>
</dbReference>
<dbReference type="InterPro" id="IPR032807">
    <property type="entry name" value="GNVR"/>
</dbReference>
<evidence type="ECO:0000256" key="1">
    <source>
        <dbReference type="ARBA" id="ARBA00004651"/>
    </source>
</evidence>
<keyword evidence="5 7" id="KW-1133">Transmembrane helix</keyword>
<reference evidence="10" key="1">
    <citation type="submission" date="2021-02" db="EMBL/GenBank/DDBJ databases">
        <title>Infant gut strain persistence is associated with maternal origin, phylogeny, and functional potential including surface adhesion and iron acquisition.</title>
        <authorList>
            <person name="Lou Y.C."/>
        </authorList>
    </citation>
    <scope>NUCLEOTIDE SEQUENCE</scope>
    <source>
        <strain evidence="10">L2_039_000G1_dasL2_039_000G1_concoct_11</strain>
    </source>
</reference>
<dbReference type="AlphaFoldDB" id="A0A943UZD3"/>
<comment type="caution">
    <text evidence="10">The sequence shown here is derived from an EMBL/GenBank/DDBJ whole genome shotgun (WGS) entry which is preliminary data.</text>
</comment>
<feature type="domain" description="Tyrosine-protein kinase G-rich" evidence="9">
    <location>
        <begin position="137"/>
        <end position="189"/>
    </location>
</feature>
<evidence type="ECO:0000256" key="4">
    <source>
        <dbReference type="ARBA" id="ARBA00022692"/>
    </source>
</evidence>
<feature type="transmembrane region" description="Helical" evidence="7">
    <location>
        <begin position="166"/>
        <end position="186"/>
    </location>
</feature>
<proteinExistence type="inferred from homology"/>
<dbReference type="InterPro" id="IPR050445">
    <property type="entry name" value="Bact_polysacc_biosynth/exp"/>
</dbReference>
<dbReference type="PANTHER" id="PTHR32309:SF13">
    <property type="entry name" value="FERRIC ENTEROBACTIN TRANSPORT PROTEIN FEPE"/>
    <property type="match status" value="1"/>
</dbReference>
<dbReference type="Pfam" id="PF13807">
    <property type="entry name" value="GNVR"/>
    <property type="match status" value="1"/>
</dbReference>
<evidence type="ECO:0000256" key="3">
    <source>
        <dbReference type="ARBA" id="ARBA00022475"/>
    </source>
</evidence>
<name>A0A943UZD3_9ACTN</name>
<evidence type="ECO:0000256" key="2">
    <source>
        <dbReference type="ARBA" id="ARBA00006683"/>
    </source>
</evidence>
<evidence type="ECO:0000256" key="6">
    <source>
        <dbReference type="ARBA" id="ARBA00023136"/>
    </source>
</evidence>
<keyword evidence="6 7" id="KW-0472">Membrane</keyword>
<evidence type="ECO:0000256" key="5">
    <source>
        <dbReference type="ARBA" id="ARBA00022989"/>
    </source>
</evidence>
<feature type="transmembrane region" description="Helical" evidence="7">
    <location>
        <begin position="16"/>
        <end position="36"/>
    </location>
</feature>
<evidence type="ECO:0000259" key="8">
    <source>
        <dbReference type="Pfam" id="PF02706"/>
    </source>
</evidence>
<accession>A0A943UZD3</accession>
<evidence type="ECO:0000313" key="10">
    <source>
        <dbReference type="EMBL" id="MBS6940840.1"/>
    </source>
</evidence>
<comment type="subcellular location">
    <subcellularLocation>
        <location evidence="1">Cell membrane</location>
        <topology evidence="1">Multi-pass membrane protein</topology>
    </subcellularLocation>
</comment>
<comment type="similarity">
    <text evidence="2">Belongs to the CpsC/CapA family.</text>
</comment>
<sequence>MTLLELLQLVHKHLKLVIFLPLACAIVAAVASFGFMPDTYTATTSMYVLTKAENAQGSVSNSDLSASQMLTNDVASLIKSDRVLKDTAASLNMESLSGYDITVESETTTRVLSVSVEGKDAQSTAIIANGLAKNVSSVAQEVMNIQSVNVIDEAATPEHPSGPKRVVYVFAALLGGLFAAVAFVVLRDMVNTRVRGADDVEELLGVPVIGRIPTMKGGE</sequence>
<keyword evidence="4 7" id="KW-0812">Transmembrane</keyword>
<evidence type="ECO:0000313" key="11">
    <source>
        <dbReference type="Proteomes" id="UP000727506"/>
    </source>
</evidence>
<dbReference type="EMBL" id="JAGZSV010000073">
    <property type="protein sequence ID" value="MBS6940840.1"/>
    <property type="molecule type" value="Genomic_DNA"/>
</dbReference>
<evidence type="ECO:0000256" key="7">
    <source>
        <dbReference type="SAM" id="Phobius"/>
    </source>
</evidence>
<dbReference type="Proteomes" id="UP000727506">
    <property type="component" value="Unassembled WGS sequence"/>
</dbReference>
<dbReference type="PANTHER" id="PTHR32309">
    <property type="entry name" value="TYROSINE-PROTEIN KINASE"/>
    <property type="match status" value="1"/>
</dbReference>